<dbReference type="SUPFAM" id="SSF52540">
    <property type="entry name" value="P-loop containing nucleoside triphosphate hydrolases"/>
    <property type="match status" value="1"/>
</dbReference>
<dbReference type="GO" id="GO:0005524">
    <property type="term" value="F:ATP binding"/>
    <property type="evidence" value="ECO:0007669"/>
    <property type="project" value="UniProtKB-KW"/>
</dbReference>
<evidence type="ECO:0000313" key="9">
    <source>
        <dbReference type="Proteomes" id="UP000504634"/>
    </source>
</evidence>
<feature type="domain" description="Kinesin motor" evidence="8">
    <location>
        <begin position="1"/>
        <end position="243"/>
    </location>
</feature>
<dbReference type="InterPro" id="IPR027640">
    <property type="entry name" value="Kinesin-like_fam"/>
</dbReference>
<dbReference type="GO" id="GO:0016887">
    <property type="term" value="F:ATP hydrolysis activity"/>
    <property type="evidence" value="ECO:0007669"/>
    <property type="project" value="TreeGrafter"/>
</dbReference>
<dbReference type="GO" id="GO:0051256">
    <property type="term" value="P:mitotic spindle midzone assembly"/>
    <property type="evidence" value="ECO:0007669"/>
    <property type="project" value="TreeGrafter"/>
</dbReference>
<dbReference type="RefSeq" id="XP_030376663.1">
    <property type="nucleotide sequence ID" value="XM_030520803.1"/>
</dbReference>
<dbReference type="Pfam" id="PF00225">
    <property type="entry name" value="Kinesin"/>
    <property type="match status" value="1"/>
</dbReference>
<dbReference type="GeneID" id="115625668"/>
<evidence type="ECO:0000259" key="8">
    <source>
        <dbReference type="PROSITE" id="PS50067"/>
    </source>
</evidence>
<keyword evidence="4" id="KW-0963">Cytoplasm</keyword>
<comment type="caution">
    <text evidence="5">Lacks conserved residue(s) required for the propagation of feature annotation.</text>
</comment>
<keyword evidence="9" id="KW-1185">Reference proteome</keyword>
<dbReference type="Gene3D" id="3.40.850.10">
    <property type="entry name" value="Kinesin motor domain"/>
    <property type="match status" value="1"/>
</dbReference>
<keyword evidence="6" id="KW-0175">Coiled coil</keyword>
<keyword evidence="2" id="KW-0547">Nucleotide-binding</keyword>
<organism evidence="9 10">
    <name type="scientific">Drosophila lebanonensis</name>
    <name type="common">Fruit fly</name>
    <name type="synonym">Scaptodrosophila lebanonensis</name>
    <dbReference type="NCBI Taxonomy" id="7225"/>
    <lineage>
        <taxon>Eukaryota</taxon>
        <taxon>Metazoa</taxon>
        <taxon>Ecdysozoa</taxon>
        <taxon>Arthropoda</taxon>
        <taxon>Hexapoda</taxon>
        <taxon>Insecta</taxon>
        <taxon>Pterygota</taxon>
        <taxon>Neoptera</taxon>
        <taxon>Endopterygota</taxon>
        <taxon>Diptera</taxon>
        <taxon>Brachycera</taxon>
        <taxon>Muscomorpha</taxon>
        <taxon>Ephydroidea</taxon>
        <taxon>Drosophilidae</taxon>
        <taxon>Scaptodrosophila</taxon>
    </lineage>
</organism>
<dbReference type="PANTHER" id="PTHR24115:SF600">
    <property type="entry name" value="KINESIN-LIKE PROTEIN KIF23"/>
    <property type="match status" value="1"/>
</dbReference>
<evidence type="ECO:0000256" key="1">
    <source>
        <dbReference type="ARBA" id="ARBA00004245"/>
    </source>
</evidence>
<comment type="subcellular location">
    <subcellularLocation>
        <location evidence="1">Cytoplasm</location>
        <location evidence="1">Cytoskeleton</location>
    </subcellularLocation>
</comment>
<evidence type="ECO:0000256" key="3">
    <source>
        <dbReference type="ARBA" id="ARBA00022840"/>
    </source>
</evidence>
<feature type="compositionally biased region" description="Low complexity" evidence="7">
    <location>
        <begin position="577"/>
        <end position="594"/>
    </location>
</feature>
<dbReference type="GO" id="GO:0005874">
    <property type="term" value="C:microtubule"/>
    <property type="evidence" value="ECO:0007669"/>
    <property type="project" value="TreeGrafter"/>
</dbReference>
<dbReference type="GO" id="GO:0003777">
    <property type="term" value="F:microtubule motor activity"/>
    <property type="evidence" value="ECO:0007669"/>
    <property type="project" value="InterPro"/>
</dbReference>
<reference evidence="10" key="1">
    <citation type="submission" date="2025-08" db="UniProtKB">
        <authorList>
            <consortium name="RefSeq"/>
        </authorList>
    </citation>
    <scope>IDENTIFICATION</scope>
    <source>
        <strain evidence="10">11010-0011.00</strain>
        <tissue evidence="10">Whole body</tissue>
    </source>
</reference>
<dbReference type="InterPro" id="IPR001752">
    <property type="entry name" value="Kinesin_motor_dom"/>
</dbReference>
<sequence>MRLCSVPRREPYKLLRQVSNQKVALKLPESAKGERHYRFRRVYPSASSLRTIYKRVAAPQVQRLLTGDDALLVLNGYERSGKNYVLGGDGTLRNPGILKQSLDQIFAILGSKLAPPSLLQSNGRNGYELAPEDLRRAPKKQNRYCSIFVSYMELENGAAYDLLSPSINDKEFRSLAICEDAVRSSFYVNGLQELEIRNAAEGLELYKWGQRHRSYWERRSTESQTIFNVRVLQAELKRVSYKLKHLMVSCLRFVGLSSGGELQSVDKALLMCLNQLGKGKSPSYGNSQLTKLLRSDLESKNPSINLIVCLNPADNFYKQNKQLLQSVKGLQRISNSVATNIRVPSAEFGEKKFDKLRQSLKQHRLQKNILLEQQKNLRNVILQIRDANTQLTIDKDALLGAYKEQQKKDELLNIKLKNFENFIEELMHNMTETQRDNEELKTQLKENEKKIKQLSAEVALAKERKNKIRTTLEKREQDVVDHYTRQIAKLRTQLLLTTEELQNHASHCSFKKGGEKKNEPLTKAIIGDVNGPVDDPYVQKLVNVCAKTLALSKNKRNRSRRSRSELDDRSLATNQRSSVALKNANSNSAKTAASPDQSELKRVSVIARLYNLPYSRGI</sequence>
<dbReference type="PROSITE" id="PS50067">
    <property type="entry name" value="KINESIN_MOTOR_2"/>
    <property type="match status" value="1"/>
</dbReference>
<evidence type="ECO:0000313" key="10">
    <source>
        <dbReference type="RefSeq" id="XP_030376663.1"/>
    </source>
</evidence>
<dbReference type="GO" id="GO:0007018">
    <property type="term" value="P:microtubule-based movement"/>
    <property type="evidence" value="ECO:0007669"/>
    <property type="project" value="InterPro"/>
</dbReference>
<keyword evidence="4" id="KW-0206">Cytoskeleton</keyword>
<evidence type="ECO:0000256" key="2">
    <source>
        <dbReference type="ARBA" id="ARBA00022741"/>
    </source>
</evidence>
<feature type="coiled-coil region" evidence="6">
    <location>
        <begin position="353"/>
        <end position="390"/>
    </location>
</feature>
<feature type="region of interest" description="Disordered" evidence="7">
    <location>
        <begin position="553"/>
        <end position="597"/>
    </location>
</feature>
<dbReference type="AlphaFoldDB" id="A0A6J2TNF8"/>
<dbReference type="InterPro" id="IPR036961">
    <property type="entry name" value="Kinesin_motor_dom_sf"/>
</dbReference>
<dbReference type="PANTHER" id="PTHR24115">
    <property type="entry name" value="KINESIN-RELATED"/>
    <property type="match status" value="1"/>
</dbReference>
<protein>
    <submittedName>
        <fullName evidence="10">Kinesin-like protein KIP1</fullName>
    </submittedName>
</protein>
<dbReference type="InterPro" id="IPR027417">
    <property type="entry name" value="P-loop_NTPase"/>
</dbReference>
<gene>
    <name evidence="10" type="primary">LOC115625668</name>
</gene>
<accession>A0A6J2TNF8</accession>
<keyword evidence="3" id="KW-0067">ATP-binding</keyword>
<name>A0A6J2TNF8_DROLE</name>
<dbReference type="Proteomes" id="UP000504634">
    <property type="component" value="Unplaced"/>
</dbReference>
<evidence type="ECO:0000256" key="5">
    <source>
        <dbReference type="PROSITE-ProRule" id="PRU00283"/>
    </source>
</evidence>
<evidence type="ECO:0000256" key="7">
    <source>
        <dbReference type="SAM" id="MobiDB-lite"/>
    </source>
</evidence>
<dbReference type="GO" id="GO:0005634">
    <property type="term" value="C:nucleus"/>
    <property type="evidence" value="ECO:0007669"/>
    <property type="project" value="TreeGrafter"/>
</dbReference>
<proteinExistence type="inferred from homology"/>
<dbReference type="GO" id="GO:0005871">
    <property type="term" value="C:kinesin complex"/>
    <property type="evidence" value="ECO:0007669"/>
    <property type="project" value="TreeGrafter"/>
</dbReference>
<evidence type="ECO:0000256" key="4">
    <source>
        <dbReference type="ARBA" id="ARBA00023212"/>
    </source>
</evidence>
<feature type="coiled-coil region" evidence="6">
    <location>
        <begin position="416"/>
        <end position="471"/>
    </location>
</feature>
<dbReference type="SMART" id="SM00129">
    <property type="entry name" value="KISc"/>
    <property type="match status" value="1"/>
</dbReference>
<evidence type="ECO:0000256" key="6">
    <source>
        <dbReference type="SAM" id="Coils"/>
    </source>
</evidence>
<comment type="similarity">
    <text evidence="5">Belongs to the TRAFAC class myosin-kinesin ATPase superfamily. Kinesin family.</text>
</comment>
<dbReference type="GO" id="GO:0008017">
    <property type="term" value="F:microtubule binding"/>
    <property type="evidence" value="ECO:0007669"/>
    <property type="project" value="InterPro"/>
</dbReference>